<protein>
    <recommendedName>
        <fullName evidence="4">CBM-cenC domain-containing protein</fullName>
    </recommendedName>
</protein>
<evidence type="ECO:0000313" key="3">
    <source>
        <dbReference type="Proteomes" id="UP000177310"/>
    </source>
</evidence>
<dbReference type="STRING" id="1797542.A3J59_03075"/>
<reference evidence="2 3" key="1">
    <citation type="journal article" date="2016" name="Nat. Commun.">
        <title>Thousands of microbial genomes shed light on interconnected biogeochemical processes in an aquifer system.</title>
        <authorList>
            <person name="Anantharaman K."/>
            <person name="Brown C.T."/>
            <person name="Hug L.A."/>
            <person name="Sharon I."/>
            <person name="Castelle C.J."/>
            <person name="Probst A.J."/>
            <person name="Thomas B.C."/>
            <person name="Singh A."/>
            <person name="Wilkins M.J."/>
            <person name="Karaoz U."/>
            <person name="Brodie E.L."/>
            <person name="Williams K.H."/>
            <person name="Hubbard S.S."/>
            <person name="Banfield J.F."/>
        </authorList>
    </citation>
    <scope>NUCLEOTIDE SEQUENCE [LARGE SCALE GENOMIC DNA]</scope>
</reference>
<organism evidence="2 3">
    <name type="scientific">Candidatus Buchananbacteria bacterium RIFCSPHIGHO2_02_FULL_56_16</name>
    <dbReference type="NCBI Taxonomy" id="1797542"/>
    <lineage>
        <taxon>Bacteria</taxon>
        <taxon>Candidatus Buchananiibacteriota</taxon>
    </lineage>
</organism>
<gene>
    <name evidence="2" type="ORF">A3J59_03075</name>
</gene>
<name>A0A1G1YFK1_9BACT</name>
<proteinExistence type="predicted"/>
<dbReference type="Proteomes" id="UP000177310">
    <property type="component" value="Unassembled WGS sequence"/>
</dbReference>
<dbReference type="Gene3D" id="2.60.120.260">
    <property type="entry name" value="Galactose-binding domain-like"/>
    <property type="match status" value="4"/>
</dbReference>
<feature type="transmembrane region" description="Helical" evidence="1">
    <location>
        <begin position="20"/>
        <end position="44"/>
    </location>
</feature>
<keyword evidence="1" id="KW-0812">Transmembrane</keyword>
<keyword evidence="1" id="KW-0472">Membrane</keyword>
<keyword evidence="1" id="KW-1133">Transmembrane helix</keyword>
<evidence type="ECO:0000256" key="1">
    <source>
        <dbReference type="SAM" id="Phobius"/>
    </source>
</evidence>
<evidence type="ECO:0008006" key="4">
    <source>
        <dbReference type="Google" id="ProtNLM"/>
    </source>
</evidence>
<evidence type="ECO:0000313" key="2">
    <source>
        <dbReference type="EMBL" id="OGY51122.1"/>
    </source>
</evidence>
<dbReference type="EMBL" id="MHIL01000023">
    <property type="protein sequence ID" value="OGY51122.1"/>
    <property type="molecule type" value="Genomic_DNA"/>
</dbReference>
<sequence length="3302" mass="355823">MIHQVHQDKQREANRRSRPVARFILSGCMLLTLALGLVAPAMLYPTPAAAAGIPTFDAANLRAWFSQIGYNFAEQAERLAQQIEKRTAAIAFKSALHLFLNNLAYDSATWLAAGGKGQTPYFHTDSWGAYLTKAADGAAGDFISKLGESWLDGFNVCQPDLPFRINVAQGFQDNFIRRQPDCTASELARDWERFVQRDDFLSQFVKQFNSQQNEVLIGLTLWDKYYQALSFETKTKEQDRIEGQGFQPVTSAISGKILTPASLTKAQADALINNQADAEKISTGDIVADAISTFINTLAGKLFQRLFKEGLASLRDDDDARRSFISRDLYTGESGRDLFTGRQAAEARYVTLVDAGIITGGPYELLQQLATCRDLSNPGPEECVIDQNFRLAIEQEMTVREAIDAGYLDGSAPFGFISPGVAPPYAGDKKGYPYRSLLILRAHRIIPVTWEVAAKIIDEGFTGSDRVVTLNALIAEYDNSDSPFYRLIDQYWVLKAPEAFCKAEGYGPVIISDQVSNDGQRIVTRSQYCADYQSCIEKDSKGKCIYGYCTEEQPTWNLQAESCLPEYSTCQTFVNGGGQTVSYLQNTLNYNSCSADNAGCQWYCQSYNVPSATWACVNAGEQVLKPCAAPSGCPLNAGCSIAEAGTFCTDAVSGANLTISTACSPSTQWWQADLFGTGVGGCQAGASCTVEYQGVQCVQTGCESRQNLLPNPGFETAAPAGTLAAKWGGDPAYFERVSGGQERIHRGRSSVRFYNAGSMAGVTMRSDELTVPRAGAYTVSGYVFDRLNVGSISFSVLVNGGAVADPPVMLTQTAKNRWYQVSFDTPALNANDRIKIVVIVAGEQVSGLAWFDDFSLTESCLVNPVTLTLAGAIAEDESKIHFDRDAKQCSAEADGCSQFYASPTRRISNLLFSVTDPSFELYQDSTTQPGDQDFKNWTAVRAVVKASSDAHSGGAAMQLRDDSGGAETYVSLTFDTGEPLNERMFIVSYYAKTVNADDFQCNGSDENIVPPNLRGGCHEWDKNYANFVRSPDAVGGNIMINGISSVGLNDQWQRFSAVLAINDPVFDAAKKLEIILYTITQGTGSILYDDIQLEEVTGSVRTEAVPFQGYTTLTETHLRKAPDYLGCQGFSLERPSDYVLNGVTEASCIGDTLVWRPESCVGGFCCRQIDPPECAGYAPYCQADEIGCQSFTPLQGGLPVPGVAAADDYCGAECVGYDAFKQAPTYFERTQSIEFFIPKTAEQCSLAQAGCDEFTNLDEAGAGGEDREYYQYLRQCTKPGAAGVSCGTFYSWQGSDDSGYQLSTYSLKTAGASPNEVIEYNPASPDEVAYPDAWCDNKSDGDGDGSPDCCDASEDLTQNPFCREFFDRDGGVHYVLEQNTITCSDDCHPYRKTRLGETDAEAQANCSASNPAYTGAALNPGWQDNACVYYAIPDQGVACPAQAAGCREYRGNAGGNVFTAFYDSFEDGDSLGWQTGQMSSLALSVGGHSIKSQSGTLQTMAASMGAATCDAALTVCDGATYPCYQAATNTCLAQEPTGQTCEVALGTTDCGVFDAAFASGRDYLLTFWARSESGNTPVTMQLTDSAGATTIAQVALTANWQYYTFGPIRYDWPRGTKLVARNANSKDFFFDNVTFKEITGYVYAIKNSWQTPTSCDTNPFVSPAVPAPQFMLGCQQYRDSSNQIHNLKSFSSLCREDAVGCEALLDTFNSDDPFASEFNTADAAGTVTVPQDRVVTMVNSAEFRCDSTQEGCQRLGRPSLDQSGAVAGYTDAYVLNDPDQYPTTLCGSGEVGCAEFQTNHGFFYFKAPGLQTCEYRQIPNQPGGFGWFKIGSASATPDCPITRSPLGIVHPATGWTGLCPAGAASCTEFIDPVSNNAKNLIFNVDFKQDLDLNGKPDGWSSLLSALEQTITLTRNTLYTVAISSNGTALDSSDLEVQITGCPGITSPDHSMVSAGTDALQLPVSDFKGDRLRRPDLPDERQYSARFFVPAAGGGTCTLRLNPGGASSITSLLQAVAVRESGVDYVLASDVNKTGCNGIVNELNGCVLFNDRSGVNYKIGETDNSYLRFDADMSRPGVNSSVPVANCGGACDSSTILKVRPDRTCGQWLDCQTKVKSVDASGNEVTYCVELAACDELNESGECTNFILSDRQKVNGSNDNTTVEFLNHDKIAYLSGYAKAGSTLADATGAQGVIPGAAFDAANTFNGYYPFNLMSQFGEVAKVPNGSFEDYPEVEYPVGWAWQNGDGRRWGSHLFRVISSVVEAQDNEGITLQGRASLKLNADNVVISDPISVLPNTDYTLSASINTLNLQPTEAEAIVDLVDASGNQLAPPVELRLKARLDWTSLSVIVNRTAITGTEVRVRLRNFHPNTALIAESSYFDNIQMLPTLEVQALPPYTGEKNYVSRSCRVFPQQDSLACSYRDTAGAIQQGWSGYCLEPDPQRSGVCLQWWPVDLIKGDAFGTYIGYNGRLPLYYCMETSMSTTRIEFLKEGDMTISGDYNDVTPEIDKNNLDKDKCITYKKPNGGKLEFPDGSSVTLTGGNRCGSDWVVGVCKYEGEKTADIDIFHKNLIDRIRVFSLADDGDVAHSMEGWLGYCFNMSVEGKVEFFDVEATPKFGGTVPVTASPNQTWLAATNGKVCSYGGKAIFDKEGLLDQMWFWIADQSSKCTHNFEWQIGVDVHLNRNYCTLLAQTVTPVGENKAWVSRVAEGSSYDDLECTVNGTKPLFSINGACAPGVDCVFVNSEKTYRCDTDANFDGVPDGARCSVCEYNTDYAPFGAAVPEDPYNITNSDKLYWQLPDTENFEPPYQARMGQVPYTYGTAPSAYSTYLKRLFAQSFSFWKWQEIGDLVCLGGTNDGKVCTDSSPQCPQGSCIDRGTLCQGNTSTRGAECNVAACGFDSGGVSIPCIEVNDLSECEGSACDKVFACDFNANGSWDVGTDKRCCPVSVAGGPDPTCEQKYSCSDDSLNAGQECTFNADECPGGTCAQQRQGFQPDLRVTCPAGILCLQVTGTDEFRCGGTSGGALCSPFRWSPPDRLCETLTGLNDNSRPTTLNFSTDADYCAIAPLVKNILINGQNGTAAPLKIINQRGSGSATLLFNAVLDGNQLPLTAYQVDWGDGSKVAVSGTNLRDRSNTVAPYKLTHSYSYYEILSQNQSGDRIYCSAVLGDVPAGVLPKGFCSGGPTPGASCENSTQCSPGGVCNLTWCAVKPRIQIQDNWGWCNGSIDPGSGVLLGPQWGYRVGSGAPNCSSDGSGVCAGGTAPGSACTTVAPCAGGGVCQLDNADAWTTFGGASASGYVIVGIND</sequence>
<comment type="caution">
    <text evidence="2">The sequence shown here is derived from an EMBL/GenBank/DDBJ whole genome shotgun (WGS) entry which is preliminary data.</text>
</comment>
<accession>A0A1G1YFK1</accession>